<evidence type="ECO:0000313" key="3">
    <source>
        <dbReference type="Proteomes" id="UP001215598"/>
    </source>
</evidence>
<feature type="compositionally biased region" description="Low complexity" evidence="1">
    <location>
        <begin position="29"/>
        <end position="42"/>
    </location>
</feature>
<keyword evidence="3" id="KW-1185">Reference proteome</keyword>
<accession>A0AAD7IAD6</accession>
<feature type="region of interest" description="Disordered" evidence="1">
    <location>
        <begin position="29"/>
        <end position="50"/>
    </location>
</feature>
<organism evidence="2 3">
    <name type="scientific">Mycena metata</name>
    <dbReference type="NCBI Taxonomy" id="1033252"/>
    <lineage>
        <taxon>Eukaryota</taxon>
        <taxon>Fungi</taxon>
        <taxon>Dikarya</taxon>
        <taxon>Basidiomycota</taxon>
        <taxon>Agaricomycotina</taxon>
        <taxon>Agaricomycetes</taxon>
        <taxon>Agaricomycetidae</taxon>
        <taxon>Agaricales</taxon>
        <taxon>Marasmiineae</taxon>
        <taxon>Mycenaceae</taxon>
        <taxon>Mycena</taxon>
    </lineage>
</organism>
<dbReference type="AlphaFoldDB" id="A0AAD7IAD6"/>
<sequence>MNTAFIADQVRWCPIIDWAAASARAYRARSPSRGPSAARGGATTTEGHRASSVQAFFSPSLFSNTAYTEHHHHQEEDEELPDEDTSLFETRFLDSFGAPASASASPVSDPIRLFGRARVAATATDIACPQPVRPVSPLGVEFAESQGYEPTHYLDEPTASSSQAPPTRMHTRPRLRLRYMLKTKSRGACPS</sequence>
<proteinExistence type="predicted"/>
<evidence type="ECO:0000313" key="2">
    <source>
        <dbReference type="EMBL" id="KAJ7738602.1"/>
    </source>
</evidence>
<gene>
    <name evidence="2" type="ORF">B0H16DRAFT_1891299</name>
</gene>
<dbReference type="EMBL" id="JARKIB010000111">
    <property type="protein sequence ID" value="KAJ7738602.1"/>
    <property type="molecule type" value="Genomic_DNA"/>
</dbReference>
<protein>
    <submittedName>
        <fullName evidence="2">Uncharacterized protein</fullName>
    </submittedName>
</protein>
<dbReference type="Proteomes" id="UP001215598">
    <property type="component" value="Unassembled WGS sequence"/>
</dbReference>
<name>A0AAD7IAD6_9AGAR</name>
<evidence type="ECO:0000256" key="1">
    <source>
        <dbReference type="SAM" id="MobiDB-lite"/>
    </source>
</evidence>
<reference evidence="2" key="1">
    <citation type="submission" date="2023-03" db="EMBL/GenBank/DDBJ databases">
        <title>Massive genome expansion in bonnet fungi (Mycena s.s.) driven by repeated elements and novel gene families across ecological guilds.</title>
        <authorList>
            <consortium name="Lawrence Berkeley National Laboratory"/>
            <person name="Harder C.B."/>
            <person name="Miyauchi S."/>
            <person name="Viragh M."/>
            <person name="Kuo A."/>
            <person name="Thoen E."/>
            <person name="Andreopoulos B."/>
            <person name="Lu D."/>
            <person name="Skrede I."/>
            <person name="Drula E."/>
            <person name="Henrissat B."/>
            <person name="Morin E."/>
            <person name="Kohler A."/>
            <person name="Barry K."/>
            <person name="LaButti K."/>
            <person name="Morin E."/>
            <person name="Salamov A."/>
            <person name="Lipzen A."/>
            <person name="Mereny Z."/>
            <person name="Hegedus B."/>
            <person name="Baldrian P."/>
            <person name="Stursova M."/>
            <person name="Weitz H."/>
            <person name="Taylor A."/>
            <person name="Grigoriev I.V."/>
            <person name="Nagy L.G."/>
            <person name="Martin F."/>
            <person name="Kauserud H."/>
        </authorList>
    </citation>
    <scope>NUCLEOTIDE SEQUENCE</scope>
    <source>
        <strain evidence="2">CBHHK182m</strain>
    </source>
</reference>
<feature type="region of interest" description="Disordered" evidence="1">
    <location>
        <begin position="151"/>
        <end position="174"/>
    </location>
</feature>
<comment type="caution">
    <text evidence="2">The sequence shown here is derived from an EMBL/GenBank/DDBJ whole genome shotgun (WGS) entry which is preliminary data.</text>
</comment>